<gene>
    <name evidence="5" type="primary">zapE</name>
    <name evidence="5" type="ORF">F6B40_04355</name>
</gene>
<protein>
    <submittedName>
        <fullName evidence="5">Cell division protein ZapE</fullName>
    </submittedName>
</protein>
<evidence type="ECO:0000259" key="4">
    <source>
        <dbReference type="SMART" id="SM00382"/>
    </source>
</evidence>
<dbReference type="GO" id="GO:0051301">
    <property type="term" value="P:cell division"/>
    <property type="evidence" value="ECO:0007669"/>
    <property type="project" value="UniProtKB-KW"/>
</dbReference>
<keyword evidence="2" id="KW-0067">ATP-binding</keyword>
<dbReference type="InterPro" id="IPR003593">
    <property type="entry name" value="AAA+_ATPase"/>
</dbReference>
<sequence>MRGTDKLVRAVEAAASADGFSLDPAQRATLDRLAALGGELAGGSVRRGSPRSLYVYGDAGRGKSWLADAFYTALPIRQKTRVHFHRFFDELHRSIHGHRNERDAIERAIDDVTRNSRLLFFDELHVHDSGDARLLTRLLDHVFTRKLTVLATSNYAPDDLLPNPIWHHIFEPGIALIKTHMEVWPLRGPTDYRTVRDDHSGGFAAGTWSTGEASPAPTQPDNLTSHGRSFPVTSVDGGELTATFDQLCRTPTSTVEYLQWSRDFARWSITDIPPFSAADPEAQQRFINLVDVLVDSDVPVRFSASVGLDDFLADASQRPDAFRMASRLQLLQSTDVPKLCPNT</sequence>
<dbReference type="PANTHER" id="PTHR12169:SF6">
    <property type="entry name" value="AFG1-LIKE ATPASE"/>
    <property type="match status" value="1"/>
</dbReference>
<evidence type="ECO:0000256" key="3">
    <source>
        <dbReference type="SAM" id="MobiDB-lite"/>
    </source>
</evidence>
<dbReference type="InterPro" id="IPR027417">
    <property type="entry name" value="P-loop_NTPase"/>
</dbReference>
<dbReference type="Pfam" id="PF03969">
    <property type="entry name" value="AFG1_ATPase"/>
    <property type="match status" value="1"/>
</dbReference>
<dbReference type="SMART" id="SM00382">
    <property type="entry name" value="AAA"/>
    <property type="match status" value="1"/>
</dbReference>
<dbReference type="SUPFAM" id="SSF52540">
    <property type="entry name" value="P-loop containing nucleoside triphosphate hydrolases"/>
    <property type="match status" value="1"/>
</dbReference>
<dbReference type="GO" id="GO:0005524">
    <property type="term" value="F:ATP binding"/>
    <property type="evidence" value="ECO:0007669"/>
    <property type="project" value="UniProtKB-KW"/>
</dbReference>
<organism evidence="5 6">
    <name type="scientific">Microbacterium caowuchunii</name>
    <dbReference type="NCBI Taxonomy" id="2614638"/>
    <lineage>
        <taxon>Bacteria</taxon>
        <taxon>Bacillati</taxon>
        <taxon>Actinomycetota</taxon>
        <taxon>Actinomycetes</taxon>
        <taxon>Micrococcales</taxon>
        <taxon>Microbacteriaceae</taxon>
        <taxon>Microbacterium</taxon>
    </lineage>
</organism>
<evidence type="ECO:0000256" key="2">
    <source>
        <dbReference type="ARBA" id="ARBA00022840"/>
    </source>
</evidence>
<feature type="domain" description="AAA+ ATPase" evidence="4">
    <location>
        <begin position="49"/>
        <end position="180"/>
    </location>
</feature>
<keyword evidence="1" id="KW-0547">Nucleotide-binding</keyword>
<dbReference type="Proteomes" id="UP000326838">
    <property type="component" value="Unassembled WGS sequence"/>
</dbReference>
<dbReference type="GO" id="GO:0005737">
    <property type="term" value="C:cytoplasm"/>
    <property type="evidence" value="ECO:0007669"/>
    <property type="project" value="TreeGrafter"/>
</dbReference>
<dbReference type="PANTHER" id="PTHR12169">
    <property type="entry name" value="ATPASE N2B"/>
    <property type="match status" value="1"/>
</dbReference>
<comment type="caution">
    <text evidence="5">The sequence shown here is derived from an EMBL/GenBank/DDBJ whole genome shotgun (WGS) entry which is preliminary data.</text>
</comment>
<accession>A0A5N0TKG3</accession>
<dbReference type="EMBL" id="VYUY01000006">
    <property type="protein sequence ID" value="KAA9134928.1"/>
    <property type="molecule type" value="Genomic_DNA"/>
</dbReference>
<dbReference type="Gene3D" id="3.40.50.300">
    <property type="entry name" value="P-loop containing nucleotide triphosphate hydrolases"/>
    <property type="match status" value="1"/>
</dbReference>
<evidence type="ECO:0000256" key="1">
    <source>
        <dbReference type="ARBA" id="ARBA00022741"/>
    </source>
</evidence>
<dbReference type="RefSeq" id="WP_150892283.1">
    <property type="nucleotide sequence ID" value="NZ_VYUY01000006.1"/>
</dbReference>
<feature type="region of interest" description="Disordered" evidence="3">
    <location>
        <begin position="204"/>
        <end position="223"/>
    </location>
</feature>
<dbReference type="InterPro" id="IPR005654">
    <property type="entry name" value="ATPase_AFG1-like"/>
</dbReference>
<dbReference type="GO" id="GO:0032153">
    <property type="term" value="C:cell division site"/>
    <property type="evidence" value="ECO:0007669"/>
    <property type="project" value="TreeGrafter"/>
</dbReference>
<dbReference type="GO" id="GO:0016887">
    <property type="term" value="F:ATP hydrolysis activity"/>
    <property type="evidence" value="ECO:0007669"/>
    <property type="project" value="InterPro"/>
</dbReference>
<reference evidence="6" key="1">
    <citation type="submission" date="2019-09" db="EMBL/GenBank/DDBJ databases">
        <title>Mumia zhuanghuii sp. nov. isolated from the intestinal contents of plateau pika (Ochotona curzoniae) in the Qinghai-Tibet plateau of China.</title>
        <authorList>
            <person name="Tian Z."/>
        </authorList>
    </citation>
    <scope>NUCLEOTIDE SEQUENCE [LARGE SCALE GENOMIC DNA]</scope>
    <source>
        <strain evidence="6">L-033</strain>
    </source>
</reference>
<keyword evidence="6" id="KW-1185">Reference proteome</keyword>
<evidence type="ECO:0000313" key="5">
    <source>
        <dbReference type="EMBL" id="KAA9134928.1"/>
    </source>
</evidence>
<dbReference type="CDD" id="cd00009">
    <property type="entry name" value="AAA"/>
    <property type="match status" value="1"/>
</dbReference>
<dbReference type="AlphaFoldDB" id="A0A5N0TKG3"/>
<name>A0A5N0TKG3_9MICO</name>
<evidence type="ECO:0000313" key="6">
    <source>
        <dbReference type="Proteomes" id="UP000326838"/>
    </source>
</evidence>
<keyword evidence="5" id="KW-0131">Cell cycle</keyword>
<keyword evidence="5" id="KW-0132">Cell division</keyword>
<dbReference type="NCBIfam" id="NF040713">
    <property type="entry name" value="ZapE"/>
    <property type="match status" value="1"/>
</dbReference>
<proteinExistence type="predicted"/>